<dbReference type="InterPro" id="IPR013083">
    <property type="entry name" value="Znf_RING/FYVE/PHD"/>
</dbReference>
<dbReference type="SUPFAM" id="SSF57903">
    <property type="entry name" value="FYVE/PHD zinc finger"/>
    <property type="match status" value="1"/>
</dbReference>
<evidence type="ECO:0000256" key="1">
    <source>
        <dbReference type="SAM" id="Coils"/>
    </source>
</evidence>
<sequence>MSQSEKCAICDKSVNAKVDIKCDKCLLLIHSTCSGLSRTEVQCLLSKDRHITYYCVKCTEKKDEIQDLKQLILSLKSEIESLKNNTSKNQESKHEYMEEIIFEINERNLRSSNVILLNVNESNASTSDERKSFDMKKSIEIINQVADVSTQNIKCRKTNGEQDITIKYIRGIPTIVPIMESKK</sequence>
<name>A0AAN7S847_9COLE</name>
<evidence type="ECO:0008006" key="4">
    <source>
        <dbReference type="Google" id="ProtNLM"/>
    </source>
</evidence>
<dbReference type="Gene3D" id="3.30.40.10">
    <property type="entry name" value="Zinc/RING finger domain, C3HC4 (zinc finger)"/>
    <property type="match status" value="1"/>
</dbReference>
<evidence type="ECO:0000313" key="3">
    <source>
        <dbReference type="Proteomes" id="UP001353858"/>
    </source>
</evidence>
<keyword evidence="1" id="KW-0175">Coiled coil</keyword>
<keyword evidence="3" id="KW-1185">Reference proteome</keyword>
<dbReference type="Proteomes" id="UP001353858">
    <property type="component" value="Unassembled WGS sequence"/>
</dbReference>
<organism evidence="2 3">
    <name type="scientific">Aquatica leii</name>
    <dbReference type="NCBI Taxonomy" id="1421715"/>
    <lineage>
        <taxon>Eukaryota</taxon>
        <taxon>Metazoa</taxon>
        <taxon>Ecdysozoa</taxon>
        <taxon>Arthropoda</taxon>
        <taxon>Hexapoda</taxon>
        <taxon>Insecta</taxon>
        <taxon>Pterygota</taxon>
        <taxon>Neoptera</taxon>
        <taxon>Endopterygota</taxon>
        <taxon>Coleoptera</taxon>
        <taxon>Polyphaga</taxon>
        <taxon>Elateriformia</taxon>
        <taxon>Elateroidea</taxon>
        <taxon>Lampyridae</taxon>
        <taxon>Luciolinae</taxon>
        <taxon>Aquatica</taxon>
    </lineage>
</organism>
<feature type="coiled-coil region" evidence="1">
    <location>
        <begin position="58"/>
        <end position="85"/>
    </location>
</feature>
<dbReference type="EMBL" id="JARPUR010000004">
    <property type="protein sequence ID" value="KAK4876856.1"/>
    <property type="molecule type" value="Genomic_DNA"/>
</dbReference>
<accession>A0AAN7S847</accession>
<reference evidence="3" key="1">
    <citation type="submission" date="2023-01" db="EMBL/GenBank/DDBJ databases">
        <title>Key to firefly adult light organ development and bioluminescence: homeobox transcription factors regulate luciferase expression and transportation to peroxisome.</title>
        <authorList>
            <person name="Fu X."/>
        </authorList>
    </citation>
    <scope>NUCLEOTIDE SEQUENCE [LARGE SCALE GENOMIC DNA]</scope>
</reference>
<gene>
    <name evidence="2" type="ORF">RN001_009362</name>
</gene>
<dbReference type="AlphaFoldDB" id="A0AAN7S847"/>
<dbReference type="InterPro" id="IPR011011">
    <property type="entry name" value="Znf_FYVE_PHD"/>
</dbReference>
<evidence type="ECO:0000313" key="2">
    <source>
        <dbReference type="EMBL" id="KAK4876856.1"/>
    </source>
</evidence>
<comment type="caution">
    <text evidence="2">The sequence shown here is derived from an EMBL/GenBank/DDBJ whole genome shotgun (WGS) entry which is preliminary data.</text>
</comment>
<proteinExistence type="predicted"/>
<protein>
    <recommendedName>
        <fullName evidence="4">Zinc finger PHD-type domain-containing protein</fullName>
    </recommendedName>
</protein>